<sequence length="199" mass="21460">MPTSCVVYKRCTCQKCIKNGGRTEDGLPKGVLIAECLMAAHLQCTQRAQAKCVALTHMDGSTPVHGPEPEQPNPTSPSIPTLADDLEQLMLSDPSVAQPSGTCAHAPEHPECPNTTPVSIPALVDGLEQLTLSATLLHKTPKGAKITGPRENWRTMKDLKVLNNIELRIQQCLHSLLAGNSDDIHCELPLLHTAVEQVK</sequence>
<dbReference type="RefSeq" id="XP_041196660.1">
    <property type="nucleotide sequence ID" value="XM_041339599.1"/>
</dbReference>
<organism evidence="2 3">
    <name type="scientific">Suillus subaureus</name>
    <dbReference type="NCBI Taxonomy" id="48587"/>
    <lineage>
        <taxon>Eukaryota</taxon>
        <taxon>Fungi</taxon>
        <taxon>Dikarya</taxon>
        <taxon>Basidiomycota</taxon>
        <taxon>Agaricomycotina</taxon>
        <taxon>Agaricomycetes</taxon>
        <taxon>Agaricomycetidae</taxon>
        <taxon>Boletales</taxon>
        <taxon>Suillineae</taxon>
        <taxon>Suillaceae</taxon>
        <taxon>Suillus</taxon>
    </lineage>
</organism>
<evidence type="ECO:0000313" key="3">
    <source>
        <dbReference type="Proteomes" id="UP000807769"/>
    </source>
</evidence>
<accession>A0A9P7JH30</accession>
<comment type="caution">
    <text evidence="2">The sequence shown here is derived from an EMBL/GenBank/DDBJ whole genome shotgun (WGS) entry which is preliminary data.</text>
</comment>
<evidence type="ECO:0000256" key="1">
    <source>
        <dbReference type="SAM" id="MobiDB-lite"/>
    </source>
</evidence>
<gene>
    <name evidence="2" type="ORF">BJ212DRAFT_1477752</name>
</gene>
<dbReference type="EMBL" id="JABBWG010000006">
    <property type="protein sequence ID" value="KAG1821920.1"/>
    <property type="molecule type" value="Genomic_DNA"/>
</dbReference>
<dbReference type="GeneID" id="64633615"/>
<dbReference type="Proteomes" id="UP000807769">
    <property type="component" value="Unassembled WGS sequence"/>
</dbReference>
<dbReference type="AlphaFoldDB" id="A0A9P7JH30"/>
<dbReference type="OrthoDB" id="2667809at2759"/>
<keyword evidence="3" id="KW-1185">Reference proteome</keyword>
<protein>
    <submittedName>
        <fullName evidence="2">Uncharacterized protein</fullName>
    </submittedName>
</protein>
<name>A0A9P7JH30_9AGAM</name>
<reference evidence="2" key="1">
    <citation type="journal article" date="2020" name="New Phytol.">
        <title>Comparative genomics reveals dynamic genome evolution in host specialist ectomycorrhizal fungi.</title>
        <authorList>
            <person name="Lofgren L.A."/>
            <person name="Nguyen N.H."/>
            <person name="Vilgalys R."/>
            <person name="Ruytinx J."/>
            <person name="Liao H.L."/>
            <person name="Branco S."/>
            <person name="Kuo A."/>
            <person name="LaButti K."/>
            <person name="Lipzen A."/>
            <person name="Andreopoulos W."/>
            <person name="Pangilinan J."/>
            <person name="Riley R."/>
            <person name="Hundley H."/>
            <person name="Na H."/>
            <person name="Barry K."/>
            <person name="Grigoriev I.V."/>
            <person name="Stajich J.E."/>
            <person name="Kennedy P.G."/>
        </authorList>
    </citation>
    <scope>NUCLEOTIDE SEQUENCE</scope>
    <source>
        <strain evidence="2">MN1</strain>
    </source>
</reference>
<proteinExistence type="predicted"/>
<evidence type="ECO:0000313" key="2">
    <source>
        <dbReference type="EMBL" id="KAG1821920.1"/>
    </source>
</evidence>
<feature type="region of interest" description="Disordered" evidence="1">
    <location>
        <begin position="61"/>
        <end position="80"/>
    </location>
</feature>